<evidence type="ECO:0000256" key="1">
    <source>
        <dbReference type="ARBA" id="ARBA00004496"/>
    </source>
</evidence>
<dbReference type="PANTHER" id="PTHR14344">
    <property type="entry name" value="WD REPEAT PROTEIN"/>
    <property type="match status" value="1"/>
</dbReference>
<evidence type="ECO:0000256" key="8">
    <source>
        <dbReference type="PROSITE-ProRule" id="PRU00221"/>
    </source>
</evidence>
<dbReference type="Pfam" id="PF00400">
    <property type="entry name" value="WD40"/>
    <property type="match status" value="1"/>
</dbReference>
<keyword evidence="3 8" id="KW-0853">WD repeat</keyword>
<keyword evidence="5" id="KW-0677">Repeat</keyword>
<evidence type="ECO:0000256" key="3">
    <source>
        <dbReference type="ARBA" id="ARBA00022574"/>
    </source>
</evidence>
<name>A0AAV6VXM7_9ARAC</name>
<protein>
    <recommendedName>
        <fullName evidence="7">tRNA (34-2'-O)-methyltransferase regulator WDR6</fullName>
    </recommendedName>
</protein>
<dbReference type="PROSITE" id="PS50082">
    <property type="entry name" value="WD_REPEATS_2"/>
    <property type="match status" value="1"/>
</dbReference>
<evidence type="ECO:0000256" key="5">
    <source>
        <dbReference type="ARBA" id="ARBA00022737"/>
    </source>
</evidence>
<dbReference type="InterPro" id="IPR051973">
    <property type="entry name" value="tRNA_Anticodon_Mtase-Reg"/>
</dbReference>
<evidence type="ECO:0000256" key="4">
    <source>
        <dbReference type="ARBA" id="ARBA00022694"/>
    </source>
</evidence>
<evidence type="ECO:0000313" key="10">
    <source>
        <dbReference type="Proteomes" id="UP000827092"/>
    </source>
</evidence>
<accession>A0AAV6VXM7</accession>
<keyword evidence="10" id="KW-1185">Reference proteome</keyword>
<comment type="subcellular location">
    <subcellularLocation>
        <location evidence="1">Cytoplasm</location>
    </subcellularLocation>
</comment>
<dbReference type="GO" id="GO:0030488">
    <property type="term" value="P:tRNA methylation"/>
    <property type="evidence" value="ECO:0007669"/>
    <property type="project" value="TreeGrafter"/>
</dbReference>
<organism evidence="9 10">
    <name type="scientific">Oedothorax gibbosus</name>
    <dbReference type="NCBI Taxonomy" id="931172"/>
    <lineage>
        <taxon>Eukaryota</taxon>
        <taxon>Metazoa</taxon>
        <taxon>Ecdysozoa</taxon>
        <taxon>Arthropoda</taxon>
        <taxon>Chelicerata</taxon>
        <taxon>Arachnida</taxon>
        <taxon>Araneae</taxon>
        <taxon>Araneomorphae</taxon>
        <taxon>Entelegynae</taxon>
        <taxon>Araneoidea</taxon>
        <taxon>Linyphiidae</taxon>
        <taxon>Erigoninae</taxon>
        <taxon>Oedothorax</taxon>
    </lineage>
</organism>
<reference evidence="9 10" key="1">
    <citation type="journal article" date="2022" name="Nat. Ecol. Evol.">
        <title>A masculinizing supergene underlies an exaggerated male reproductive morph in a spider.</title>
        <authorList>
            <person name="Hendrickx F."/>
            <person name="De Corte Z."/>
            <person name="Sonet G."/>
            <person name="Van Belleghem S.M."/>
            <person name="Kostlbacher S."/>
            <person name="Vangestel C."/>
        </authorList>
    </citation>
    <scope>NUCLEOTIDE SEQUENCE [LARGE SCALE GENOMIC DNA]</scope>
    <source>
        <strain evidence="9">W744_W776</strain>
    </source>
</reference>
<evidence type="ECO:0000256" key="6">
    <source>
        <dbReference type="ARBA" id="ARBA00038255"/>
    </source>
</evidence>
<dbReference type="PROSITE" id="PS50294">
    <property type="entry name" value="WD_REPEATS_REGION"/>
    <property type="match status" value="1"/>
</dbReference>
<dbReference type="InterPro" id="IPR036322">
    <property type="entry name" value="WD40_repeat_dom_sf"/>
</dbReference>
<feature type="repeat" description="WD" evidence="8">
    <location>
        <begin position="196"/>
        <end position="229"/>
    </location>
</feature>
<dbReference type="PANTHER" id="PTHR14344:SF3">
    <property type="entry name" value="WD REPEAT-CONTAINING PROTEIN 6"/>
    <property type="match status" value="1"/>
</dbReference>
<dbReference type="SMART" id="SM00320">
    <property type="entry name" value="WD40"/>
    <property type="match status" value="9"/>
</dbReference>
<gene>
    <name evidence="9" type="ORF">JTE90_021941</name>
</gene>
<dbReference type="GO" id="GO:0005737">
    <property type="term" value="C:cytoplasm"/>
    <property type="evidence" value="ECO:0007669"/>
    <property type="project" value="UniProtKB-SubCell"/>
</dbReference>
<dbReference type="SUPFAM" id="SSF50978">
    <property type="entry name" value="WD40 repeat-like"/>
    <property type="match status" value="3"/>
</dbReference>
<evidence type="ECO:0000256" key="2">
    <source>
        <dbReference type="ARBA" id="ARBA00022490"/>
    </source>
</evidence>
<dbReference type="Proteomes" id="UP000827092">
    <property type="component" value="Unassembled WGS sequence"/>
</dbReference>
<sequence>MNIEENESIKSIQRAQLCTHITALKTYQNFLLVAESNQVLLFDWNERILLQKEIVFESCSIHGIRIDNNGKTIFFGAKSLRIFVLTSSSKKLEEKSKELHLNDWIHDIQWITADQQLQSSFAVISAHNCLTIWDWECKKSSVFQCAENCILYAASIIISDASTIIVAAGTVFNKILLWSPQSSKEMNNRKIPFQSLSGHQGVIFSVIYNRTKQLLSSTSDDRSVRLWKVCGNSESADNSLSFWENSKIELAHVLFAHESRVWMSAILPNGILSVGEDSNLCYWDLQGNLLKKRKCHKNGSIWCLEVTETSLNAKNSSDEVSYMAFTGGSDGGVYMWDVSNTFSSTVITQISLPEKDSYHNDFPRITCLLTNFRCDNIAVTTDKGKLSMYDINLKTWKDIFSDTSFASYCVPSISSKSKYLALGNIHGELVLINLKDQNFTQEKVKIYDSKICSIHWVNQSSDYLLTCGLKGHMILWKVTFGDDKFHLAYVTTLNLPKCKHHWWSTAALCINSNCCIVGDRGGSISVYSNLEISASMSESNQLDPSMVYRGMHGDNGVTDIQERNNLVYSTGRDGKVQLYVFSQNTVLLLHTIKVSHDLEWIGRLLFHGEDLLLLGFHTKHFMVWSTKLESAVMTVECGGGHRSWDFSLNERAEATFAAIKKKDVIFCQENLHHVLNKSVLKAGICGQEFCHTTYLFTKNFDSESYMSVVACGGEDNGLRIIGLHNTIGQNPQIVSISTLSGHLSSIRAIGKVKVPAENAYLFVSVGGRSQMMIWKIKDTGGIHCEQLGSFILSDLDKAVKKLSKKDQHIQIDPQTRLMDVAICHWEAEKGNSSKKYVISTACSDSYFRIYLFDEATKELALHYNFHHGEHCILKLHQIVINHPVDDILFVTGATDGLVKMFSYQTCISNSIKEMHNYISAQKIEPDLNMKQHQSGVNALDVKCIEGSSWLICSAGDDNALAVALINIIFIKEKLEINVASKYHIPNAHASQIVGVKILDNSFLVTTSIDQRINVWKWSLTENLLKVEHRISKMSLIPDIAHLNAWQNKITENWTLLVCGQGIECFDFNF</sequence>
<keyword evidence="4" id="KW-0819">tRNA processing</keyword>
<dbReference type="InterPro" id="IPR015943">
    <property type="entry name" value="WD40/YVTN_repeat-like_dom_sf"/>
</dbReference>
<evidence type="ECO:0000256" key="7">
    <source>
        <dbReference type="ARBA" id="ARBA00040154"/>
    </source>
</evidence>
<comment type="caution">
    <text evidence="9">The sequence shown here is derived from an EMBL/GenBank/DDBJ whole genome shotgun (WGS) entry which is preliminary data.</text>
</comment>
<proteinExistence type="inferred from homology"/>
<evidence type="ECO:0000313" key="9">
    <source>
        <dbReference type="EMBL" id="KAG8200291.1"/>
    </source>
</evidence>
<keyword evidence="2" id="KW-0963">Cytoplasm</keyword>
<comment type="similarity">
    <text evidence="6">Belongs to the WD repeat WDR6 family.</text>
</comment>
<dbReference type="Gene3D" id="2.130.10.10">
    <property type="entry name" value="YVTN repeat-like/Quinoprotein amine dehydrogenase"/>
    <property type="match status" value="4"/>
</dbReference>
<dbReference type="EMBL" id="JAFNEN010000017">
    <property type="protein sequence ID" value="KAG8200291.1"/>
    <property type="molecule type" value="Genomic_DNA"/>
</dbReference>
<dbReference type="InterPro" id="IPR001680">
    <property type="entry name" value="WD40_rpt"/>
</dbReference>
<dbReference type="AlphaFoldDB" id="A0AAV6VXM7"/>